<name>A0AAD9IU81_9ANNE</name>
<dbReference type="SMART" id="SM00456">
    <property type="entry name" value="WW"/>
    <property type="match status" value="1"/>
</dbReference>
<dbReference type="InterPro" id="IPR036020">
    <property type="entry name" value="WW_dom_sf"/>
</dbReference>
<feature type="region of interest" description="Disordered" evidence="1">
    <location>
        <begin position="540"/>
        <end position="564"/>
    </location>
</feature>
<dbReference type="SUPFAM" id="SSF51045">
    <property type="entry name" value="WW domain"/>
    <property type="match status" value="1"/>
</dbReference>
<accession>A0AAD9IU81</accession>
<dbReference type="EMBL" id="JAODUP010001285">
    <property type="protein sequence ID" value="KAK2140642.1"/>
    <property type="molecule type" value="Genomic_DNA"/>
</dbReference>
<dbReference type="SUPFAM" id="SSF88723">
    <property type="entry name" value="PIN domain-like"/>
    <property type="match status" value="1"/>
</dbReference>
<gene>
    <name evidence="3" type="ORF">LSH36_1285g00062</name>
</gene>
<protein>
    <recommendedName>
        <fullName evidence="2">WW domain-containing protein</fullName>
    </recommendedName>
</protein>
<evidence type="ECO:0000313" key="4">
    <source>
        <dbReference type="Proteomes" id="UP001208570"/>
    </source>
</evidence>
<dbReference type="AlphaFoldDB" id="A0AAD9IU81"/>
<dbReference type="Pfam" id="PF13638">
    <property type="entry name" value="PIN_4"/>
    <property type="match status" value="1"/>
</dbReference>
<feature type="compositionally biased region" description="Basic and acidic residues" evidence="1">
    <location>
        <begin position="87"/>
        <end position="105"/>
    </location>
</feature>
<dbReference type="PANTHER" id="PTHR16161:SF0">
    <property type="entry name" value="TRANSCRIPTIONAL PROTEIN SWT1"/>
    <property type="match status" value="1"/>
</dbReference>
<dbReference type="Gene3D" id="3.40.50.1010">
    <property type="entry name" value="5'-nuclease"/>
    <property type="match status" value="1"/>
</dbReference>
<dbReference type="InterPro" id="IPR029060">
    <property type="entry name" value="PIN-like_dom_sf"/>
</dbReference>
<evidence type="ECO:0000313" key="3">
    <source>
        <dbReference type="EMBL" id="KAK2140642.1"/>
    </source>
</evidence>
<evidence type="ECO:0000259" key="2">
    <source>
        <dbReference type="PROSITE" id="PS50020"/>
    </source>
</evidence>
<comment type="caution">
    <text evidence="3">The sequence shown here is derived from an EMBL/GenBank/DDBJ whole genome shotgun (WGS) entry which is preliminary data.</text>
</comment>
<dbReference type="CDD" id="cd00201">
    <property type="entry name" value="WW"/>
    <property type="match status" value="1"/>
</dbReference>
<dbReference type="Proteomes" id="UP001208570">
    <property type="component" value="Unassembled WGS sequence"/>
</dbReference>
<reference evidence="3" key="1">
    <citation type="journal article" date="2023" name="Mol. Biol. Evol.">
        <title>Third-Generation Sequencing Reveals the Adaptive Role of the Epigenome in Three Deep-Sea Polychaetes.</title>
        <authorList>
            <person name="Perez M."/>
            <person name="Aroh O."/>
            <person name="Sun Y."/>
            <person name="Lan Y."/>
            <person name="Juniper S.K."/>
            <person name="Young C.R."/>
            <person name="Angers B."/>
            <person name="Qian P.Y."/>
        </authorList>
    </citation>
    <scope>NUCLEOTIDE SEQUENCE</scope>
    <source>
        <strain evidence="3">P08H-3</strain>
    </source>
</reference>
<sequence length="902" mass="103702">MSHRKTDRKHVEDDSLPDGWIAAWSQTKQKAYYCNRKLGVSQWSRPTKDDKGEILNVLSEMDSTNKARNTMIRNARKRLMERESLVKSEQLKDQTSTCDRHETSSHPRTKKIQKHSTAAQFVRTFSVVTDDDIHGKKVKGNVRFQRDNTGDAVRDKNQKIGREKDKSNGSLLKFKIKTDKTAKILKSRKRDSPALKSFAKSMPKHNVNKTTGQLCKTNAWKVAESHTKHAKEAKSDLDCSYSATSLPPNEILHNKSHDRTSWEQQSRDQEEDMEYETSPEEYAKLMNEINEIRENFSDKDILKGEQGLTSGLFTSYSSVTDVRGSEQKVLYIIIDTNILLNSLNFISTLQDIRLTDYSSHCLVIPWIVMNELDLIKDNKKKIVSERTEKMAWSAVKYLHDHLQRKDPFILAQTPSEACKKCNKLEIITNNDDKILQCCIQWKEKYPQSDVFLLTGDIHLCTKAIILDIPDYKEKTLRKWLDDRKVHGYKRIQEKTGTSDTRRLTCRKGDTQKQNQNLNLNGFVDVNQSGVSDRVSQAEMTQTTANQSDPFTSSRMNESAHSVRGNNRQLSASTVQAMEAEQFVPFTSSSSADNSVPCTMLDHSNGIVDSSLYVRTTSAVHYKNTDHLRVSPTQNRNAESRLSPSEMARTFLDKVQYILQRELGDFLQYQMKRIYDDLWSSIIYKKPPWNVDDVLFCLKNDRSFDILLKALHKTELLLERVINGNISRESAMMMLSDETSNQTEKCLDIVQSAFQDVWIKILNITTDIKVCLLDNQSLSDRMTIVNEFAEFCSLVARIHYYYSQMLSEMTTANDDDRHERHLYSALVHSLAVFAKHYNIADWREPTPEQILSFVDEPQGRIIINNGYLQLQNLMSTLCEYNSCLSMEESQLVQTAINRATAVL</sequence>
<dbReference type="Pfam" id="PF00397">
    <property type="entry name" value="WW"/>
    <property type="match status" value="1"/>
</dbReference>
<dbReference type="InterPro" id="IPR052626">
    <property type="entry name" value="SWT1_Regulator"/>
</dbReference>
<dbReference type="InterPro" id="IPR002716">
    <property type="entry name" value="PIN_dom"/>
</dbReference>
<dbReference type="Gene3D" id="2.20.70.10">
    <property type="match status" value="1"/>
</dbReference>
<keyword evidence="4" id="KW-1185">Reference proteome</keyword>
<feature type="region of interest" description="Disordered" evidence="1">
    <location>
        <begin position="249"/>
        <end position="274"/>
    </location>
</feature>
<dbReference type="InterPro" id="IPR001202">
    <property type="entry name" value="WW_dom"/>
</dbReference>
<evidence type="ECO:0000256" key="1">
    <source>
        <dbReference type="SAM" id="MobiDB-lite"/>
    </source>
</evidence>
<dbReference type="PROSITE" id="PS01159">
    <property type="entry name" value="WW_DOMAIN_1"/>
    <property type="match status" value="1"/>
</dbReference>
<organism evidence="3 4">
    <name type="scientific">Paralvinella palmiformis</name>
    <dbReference type="NCBI Taxonomy" id="53620"/>
    <lineage>
        <taxon>Eukaryota</taxon>
        <taxon>Metazoa</taxon>
        <taxon>Spiralia</taxon>
        <taxon>Lophotrochozoa</taxon>
        <taxon>Annelida</taxon>
        <taxon>Polychaeta</taxon>
        <taxon>Sedentaria</taxon>
        <taxon>Canalipalpata</taxon>
        <taxon>Terebellida</taxon>
        <taxon>Terebelliformia</taxon>
        <taxon>Alvinellidae</taxon>
        <taxon>Paralvinella</taxon>
    </lineage>
</organism>
<feature type="domain" description="WW" evidence="2">
    <location>
        <begin position="14"/>
        <end position="48"/>
    </location>
</feature>
<dbReference type="PANTHER" id="PTHR16161">
    <property type="entry name" value="TRANSCRIPTIONAL PROTEIN SWT1"/>
    <property type="match status" value="1"/>
</dbReference>
<dbReference type="PROSITE" id="PS50020">
    <property type="entry name" value="WW_DOMAIN_2"/>
    <property type="match status" value="1"/>
</dbReference>
<dbReference type="GO" id="GO:0005634">
    <property type="term" value="C:nucleus"/>
    <property type="evidence" value="ECO:0007669"/>
    <property type="project" value="TreeGrafter"/>
</dbReference>
<feature type="region of interest" description="Disordered" evidence="1">
    <location>
        <begin position="87"/>
        <end position="116"/>
    </location>
</feature>
<feature type="compositionally biased region" description="Basic and acidic residues" evidence="1">
    <location>
        <begin position="252"/>
        <end position="268"/>
    </location>
</feature>
<dbReference type="CDD" id="cd18727">
    <property type="entry name" value="PIN_Swt1-like"/>
    <property type="match status" value="1"/>
</dbReference>
<proteinExistence type="predicted"/>